<feature type="chain" id="PRO_5005487753" description="Secreted protein" evidence="1">
    <location>
        <begin position="22"/>
        <end position="75"/>
    </location>
</feature>
<reference evidence="2" key="1">
    <citation type="submission" date="2014-05" db="EMBL/GenBank/DDBJ databases">
        <authorList>
            <person name="Chronopoulou M."/>
        </authorList>
    </citation>
    <scope>NUCLEOTIDE SEQUENCE</scope>
    <source>
        <tissue evidence="2">Whole organism</tissue>
    </source>
</reference>
<evidence type="ECO:0000256" key="1">
    <source>
        <dbReference type="SAM" id="SignalP"/>
    </source>
</evidence>
<proteinExistence type="predicted"/>
<keyword evidence="1" id="KW-0732">Signal</keyword>
<evidence type="ECO:0000313" key="2">
    <source>
        <dbReference type="EMBL" id="CDW24002.1"/>
    </source>
</evidence>
<accession>A0A0K2TEI6</accession>
<feature type="signal peptide" evidence="1">
    <location>
        <begin position="1"/>
        <end position="21"/>
    </location>
</feature>
<name>A0A0K2TEI6_LEPSM</name>
<dbReference type="EMBL" id="HACA01006641">
    <property type="protein sequence ID" value="CDW24002.1"/>
    <property type="molecule type" value="Transcribed_RNA"/>
</dbReference>
<dbReference type="AlphaFoldDB" id="A0A0K2TEI6"/>
<organism evidence="2">
    <name type="scientific">Lepeophtheirus salmonis</name>
    <name type="common">Salmon louse</name>
    <name type="synonym">Caligus salmonis</name>
    <dbReference type="NCBI Taxonomy" id="72036"/>
    <lineage>
        <taxon>Eukaryota</taxon>
        <taxon>Metazoa</taxon>
        <taxon>Ecdysozoa</taxon>
        <taxon>Arthropoda</taxon>
        <taxon>Crustacea</taxon>
        <taxon>Multicrustacea</taxon>
        <taxon>Hexanauplia</taxon>
        <taxon>Copepoda</taxon>
        <taxon>Siphonostomatoida</taxon>
        <taxon>Caligidae</taxon>
        <taxon>Lepeophtheirus</taxon>
    </lineage>
</organism>
<sequence>MYWRLLSLVFFVSSAVCPIQRLILNRRKYLKTLLVSSTVSSEEPSSLLWETYWNIPFSMYGRSFILSCRYLRRRN</sequence>
<evidence type="ECO:0008006" key="3">
    <source>
        <dbReference type="Google" id="ProtNLM"/>
    </source>
</evidence>
<protein>
    <recommendedName>
        <fullName evidence="3">Secreted protein</fullName>
    </recommendedName>
</protein>